<evidence type="ECO:0000313" key="2">
    <source>
        <dbReference type="Proteomes" id="UP000645612"/>
    </source>
</evidence>
<organism evidence="1 2">
    <name type="scientific">Burkholderia cepacia</name>
    <name type="common">Pseudomonas cepacia</name>
    <dbReference type="NCBI Taxonomy" id="292"/>
    <lineage>
        <taxon>Bacteria</taxon>
        <taxon>Pseudomonadati</taxon>
        <taxon>Pseudomonadota</taxon>
        <taxon>Betaproteobacteria</taxon>
        <taxon>Burkholderiales</taxon>
        <taxon>Burkholderiaceae</taxon>
        <taxon>Burkholderia</taxon>
        <taxon>Burkholderia cepacia complex</taxon>
    </lineage>
</organism>
<sequence>MSDDHHDGDAGLTGQVAASFDGTRGARLRVRCVVWPLRAFVLDRS</sequence>
<name>A0A8I1DSA5_BURCE</name>
<proteinExistence type="predicted"/>
<comment type="caution">
    <text evidence="1">The sequence shown here is derived from an EMBL/GenBank/DDBJ whole genome shotgun (WGS) entry which is preliminary data.</text>
</comment>
<protein>
    <submittedName>
        <fullName evidence="1">Uncharacterized protein</fullName>
    </submittedName>
</protein>
<dbReference type="AlphaFoldDB" id="A0A8I1DSA5"/>
<reference evidence="1" key="1">
    <citation type="submission" date="2020-12" db="EMBL/GenBank/DDBJ databases">
        <title>Burkholderia cepacia complex in Mexico.</title>
        <authorList>
            <person name="Estrada P."/>
        </authorList>
    </citation>
    <scope>NUCLEOTIDE SEQUENCE</scope>
    <source>
        <strain evidence="1">871</strain>
    </source>
</reference>
<accession>A0A8I1DSA5</accession>
<evidence type="ECO:0000313" key="1">
    <source>
        <dbReference type="EMBL" id="MBH9702533.1"/>
    </source>
</evidence>
<dbReference type="EMBL" id="JAEDXG010000076">
    <property type="protein sequence ID" value="MBH9702533.1"/>
    <property type="molecule type" value="Genomic_DNA"/>
</dbReference>
<dbReference type="RefSeq" id="WP_176131647.1">
    <property type="nucleotide sequence ID" value="NZ_CADDZZ010000030.1"/>
</dbReference>
<gene>
    <name evidence="1" type="ORF">JAO13_39500</name>
</gene>
<dbReference type="Proteomes" id="UP000645612">
    <property type="component" value="Unassembled WGS sequence"/>
</dbReference>